<dbReference type="Gene3D" id="3.30.420.10">
    <property type="entry name" value="Ribonuclease H-like superfamily/Ribonuclease H"/>
    <property type="match status" value="1"/>
</dbReference>
<dbReference type="EMBL" id="KQ980990">
    <property type="protein sequence ID" value="KYN10478.1"/>
    <property type="molecule type" value="Genomic_DNA"/>
</dbReference>
<dbReference type="GO" id="GO:0003676">
    <property type="term" value="F:nucleic acid binding"/>
    <property type="evidence" value="ECO:0007669"/>
    <property type="project" value="InterPro"/>
</dbReference>
<dbReference type="InterPro" id="IPR036397">
    <property type="entry name" value="RNaseH_sf"/>
</dbReference>
<feature type="non-terminal residue" evidence="1">
    <location>
        <position position="1"/>
    </location>
</feature>
<sequence>WNHITRRKDKGTFSNNDGSVLSNKFVYVLAVNPRLMQTVQFQHRWSLNVWCGILGDYLIGPHFFDTTVNSNTYTNFLLNTLPSYSN</sequence>
<evidence type="ECO:0000313" key="2">
    <source>
        <dbReference type="Proteomes" id="UP000078492"/>
    </source>
</evidence>
<dbReference type="Proteomes" id="UP000078492">
    <property type="component" value="Unassembled WGS sequence"/>
</dbReference>
<reference evidence="1 2" key="1">
    <citation type="submission" date="2015-09" db="EMBL/GenBank/DDBJ databases">
        <title>Trachymyrmex cornetzi WGS genome.</title>
        <authorList>
            <person name="Nygaard S."/>
            <person name="Hu H."/>
            <person name="Boomsma J."/>
            <person name="Zhang G."/>
        </authorList>
    </citation>
    <scope>NUCLEOTIDE SEQUENCE [LARGE SCALE GENOMIC DNA]</scope>
    <source>
        <strain evidence="1">Tcor2-1</strain>
        <tissue evidence="1">Whole body</tissue>
    </source>
</reference>
<dbReference type="PANTHER" id="PTHR47326:SF1">
    <property type="entry name" value="HTH PSQ-TYPE DOMAIN-CONTAINING PROTEIN"/>
    <property type="match status" value="1"/>
</dbReference>
<proteinExistence type="predicted"/>
<dbReference type="AlphaFoldDB" id="A0A151ITT6"/>
<name>A0A151ITT6_9HYME</name>
<accession>A0A151ITT6</accession>
<organism evidence="1 2">
    <name type="scientific">Trachymyrmex cornetzi</name>
    <dbReference type="NCBI Taxonomy" id="471704"/>
    <lineage>
        <taxon>Eukaryota</taxon>
        <taxon>Metazoa</taxon>
        <taxon>Ecdysozoa</taxon>
        <taxon>Arthropoda</taxon>
        <taxon>Hexapoda</taxon>
        <taxon>Insecta</taxon>
        <taxon>Pterygota</taxon>
        <taxon>Neoptera</taxon>
        <taxon>Endopterygota</taxon>
        <taxon>Hymenoptera</taxon>
        <taxon>Apocrita</taxon>
        <taxon>Aculeata</taxon>
        <taxon>Formicoidea</taxon>
        <taxon>Formicidae</taxon>
        <taxon>Myrmicinae</taxon>
        <taxon>Trachymyrmex</taxon>
    </lineage>
</organism>
<gene>
    <name evidence="1" type="ORF">ALC57_17387</name>
</gene>
<evidence type="ECO:0000313" key="1">
    <source>
        <dbReference type="EMBL" id="KYN10478.1"/>
    </source>
</evidence>
<protein>
    <submittedName>
        <fullName evidence="1">Uncharacterized protein</fullName>
    </submittedName>
</protein>
<dbReference type="PANTHER" id="PTHR47326">
    <property type="entry name" value="TRANSPOSABLE ELEMENT TC3 TRANSPOSASE-LIKE PROTEIN"/>
    <property type="match status" value="1"/>
</dbReference>
<keyword evidence="2" id="KW-1185">Reference proteome</keyword>
<dbReference type="STRING" id="471704.A0A151ITT6"/>